<evidence type="ECO:0000256" key="11">
    <source>
        <dbReference type="PROSITE-ProRule" id="PRU00282"/>
    </source>
</evidence>
<feature type="repeat" description="Solcar" evidence="11">
    <location>
        <begin position="224"/>
        <end position="308"/>
    </location>
</feature>
<evidence type="ECO:0000256" key="5">
    <source>
        <dbReference type="ARBA" id="ARBA00022737"/>
    </source>
</evidence>
<evidence type="ECO:0000256" key="3">
    <source>
        <dbReference type="ARBA" id="ARBA00022448"/>
    </source>
</evidence>
<dbReference type="GO" id="GO:0022857">
    <property type="term" value="F:transmembrane transporter activity"/>
    <property type="evidence" value="ECO:0007669"/>
    <property type="project" value="TreeGrafter"/>
</dbReference>
<reference evidence="13" key="3">
    <citation type="submission" date="2015-02" db="UniProtKB">
        <authorList>
            <consortium name="EnsemblProtists"/>
        </authorList>
    </citation>
    <scope>IDENTIFICATION</scope>
    <source>
        <strain evidence="13">DAOM BR144</strain>
    </source>
</reference>
<evidence type="ECO:0000256" key="12">
    <source>
        <dbReference type="RuleBase" id="RU000488"/>
    </source>
</evidence>
<dbReference type="Pfam" id="PF00153">
    <property type="entry name" value="Mito_carr"/>
    <property type="match status" value="3"/>
</dbReference>
<dbReference type="STRING" id="431595.K3X550"/>
<name>K3X550_GLOUD</name>
<dbReference type="PANTHER" id="PTHR45678:SF9">
    <property type="entry name" value="CALCIUM-BINDING MITOCHONDRIAL CARRIER PROTEIN ARALAR1"/>
    <property type="match status" value="1"/>
</dbReference>
<keyword evidence="7" id="KW-0106">Calcium</keyword>
<keyword evidence="6" id="KW-0999">Mitochondrion inner membrane</keyword>
<comment type="similarity">
    <text evidence="2 12">Belongs to the mitochondrial carrier (TC 2.A.29) family.</text>
</comment>
<dbReference type="EMBL" id="GL376608">
    <property type="status" value="NOT_ANNOTATED_CDS"/>
    <property type="molecule type" value="Genomic_DNA"/>
</dbReference>
<keyword evidence="3 12" id="KW-0813">Transport</keyword>
<reference evidence="14" key="1">
    <citation type="journal article" date="2010" name="Genome Biol.">
        <title>Genome sequence of the necrotrophic plant pathogen Pythium ultimum reveals original pathogenicity mechanisms and effector repertoire.</title>
        <authorList>
            <person name="Levesque C.A."/>
            <person name="Brouwer H."/>
            <person name="Cano L."/>
            <person name="Hamilton J.P."/>
            <person name="Holt C."/>
            <person name="Huitema E."/>
            <person name="Raffaele S."/>
            <person name="Robideau G.P."/>
            <person name="Thines M."/>
            <person name="Win J."/>
            <person name="Zerillo M.M."/>
            <person name="Beakes G.W."/>
            <person name="Boore J.L."/>
            <person name="Busam D."/>
            <person name="Dumas B."/>
            <person name="Ferriera S."/>
            <person name="Fuerstenberg S.I."/>
            <person name="Gachon C.M."/>
            <person name="Gaulin E."/>
            <person name="Govers F."/>
            <person name="Grenville-Briggs L."/>
            <person name="Horner N."/>
            <person name="Hostetler J."/>
            <person name="Jiang R.H."/>
            <person name="Johnson J."/>
            <person name="Krajaejun T."/>
            <person name="Lin H."/>
            <person name="Meijer H.J."/>
            <person name="Moore B."/>
            <person name="Morris P."/>
            <person name="Phuntmart V."/>
            <person name="Puiu D."/>
            <person name="Shetty J."/>
            <person name="Stajich J.E."/>
            <person name="Tripathy S."/>
            <person name="Wawra S."/>
            <person name="van West P."/>
            <person name="Whitty B.R."/>
            <person name="Coutinho P.M."/>
            <person name="Henrissat B."/>
            <person name="Martin F."/>
            <person name="Thomas P.D."/>
            <person name="Tyler B.M."/>
            <person name="De Vries R.P."/>
            <person name="Kamoun S."/>
            <person name="Yandell M."/>
            <person name="Tisserat N."/>
            <person name="Buell C.R."/>
        </authorList>
    </citation>
    <scope>NUCLEOTIDE SEQUENCE</scope>
    <source>
        <strain evidence="14">DAOM:BR144</strain>
    </source>
</reference>
<dbReference type="InterPro" id="IPR002067">
    <property type="entry name" value="MCP"/>
</dbReference>
<dbReference type="eggNOG" id="KOG0751">
    <property type="taxonomic scope" value="Eukaryota"/>
</dbReference>
<keyword evidence="4 11" id="KW-0812">Transmembrane</keyword>
<dbReference type="InParanoid" id="K3X550"/>
<dbReference type="VEuPathDB" id="FungiDB:PYU1_G012323"/>
<feature type="repeat" description="Solcar" evidence="11">
    <location>
        <begin position="35"/>
        <end position="124"/>
    </location>
</feature>
<keyword evidence="5" id="KW-0677">Repeat</keyword>
<evidence type="ECO:0000256" key="9">
    <source>
        <dbReference type="ARBA" id="ARBA00023128"/>
    </source>
</evidence>
<evidence type="ECO:0000256" key="10">
    <source>
        <dbReference type="ARBA" id="ARBA00023136"/>
    </source>
</evidence>
<keyword evidence="10 11" id="KW-0472">Membrane</keyword>
<comment type="subcellular location">
    <subcellularLocation>
        <location evidence="1">Mitochondrion inner membrane</location>
        <topology evidence="1">Multi-pass membrane protein</topology>
    </subcellularLocation>
</comment>
<dbReference type="GO" id="GO:0005743">
    <property type="term" value="C:mitochondrial inner membrane"/>
    <property type="evidence" value="ECO:0007669"/>
    <property type="project" value="UniProtKB-SubCell"/>
</dbReference>
<evidence type="ECO:0000256" key="6">
    <source>
        <dbReference type="ARBA" id="ARBA00022792"/>
    </source>
</evidence>
<evidence type="ECO:0000256" key="2">
    <source>
        <dbReference type="ARBA" id="ARBA00006375"/>
    </source>
</evidence>
<feature type="repeat" description="Solcar" evidence="11">
    <location>
        <begin position="132"/>
        <end position="216"/>
    </location>
</feature>
<protein>
    <recommendedName>
        <fullName evidence="15">Mitochondrial carrier protein</fullName>
    </recommendedName>
</protein>
<dbReference type="PANTHER" id="PTHR45678">
    <property type="entry name" value="MITOCHONDRIAL 2-OXODICARBOXYLATE CARRIER 1-RELATED"/>
    <property type="match status" value="1"/>
</dbReference>
<dbReference type="Proteomes" id="UP000019132">
    <property type="component" value="Unassembled WGS sequence"/>
</dbReference>
<sequence length="312" mass="33047">MPQTAAAVVNPRTAGVLTRQLPPTTKAAVPPQVFIPLHWKLAVGGVAGVVGVSATFPIDIVKTQLQGQTRSSGKVFFSGPIHCFRHILKTDGVRGLYRGLPPTLVGVLPEKAIKLAVNEQLREYFADETGKLTLGKQVLAGAGAGLAQVIATNPTEIVKIRLQTQAALPPAERLTAAQVVQSLGIRGLYKGAGVCLMRDIPYAVIFFPMYATIKDAFTDAEGNNSITSIVLAGATAGATAAGLCTPADVIKTRRQMRGANYTSTLDCFQKVVATNGYGALMKGVVPRMMVQAPLFGITLVAFELQKNYMQSL</sequence>
<dbReference type="PROSITE" id="PS50920">
    <property type="entry name" value="SOLCAR"/>
    <property type="match status" value="3"/>
</dbReference>
<evidence type="ECO:0000313" key="14">
    <source>
        <dbReference type="Proteomes" id="UP000019132"/>
    </source>
</evidence>
<accession>K3X550</accession>
<reference evidence="14" key="2">
    <citation type="submission" date="2010-04" db="EMBL/GenBank/DDBJ databases">
        <authorList>
            <person name="Buell R."/>
            <person name="Hamilton J."/>
            <person name="Hostetler J."/>
        </authorList>
    </citation>
    <scope>NUCLEOTIDE SEQUENCE [LARGE SCALE GENOMIC DNA]</scope>
    <source>
        <strain evidence="14">DAOM:BR144</strain>
    </source>
</reference>
<dbReference type="EnsemblProtists" id="PYU1_T012349">
    <property type="protein sequence ID" value="PYU1_T012349"/>
    <property type="gene ID" value="PYU1_G012323"/>
</dbReference>
<dbReference type="InterPro" id="IPR018108">
    <property type="entry name" value="MCP_transmembrane"/>
</dbReference>
<keyword evidence="9" id="KW-0496">Mitochondrion</keyword>
<evidence type="ECO:0000256" key="7">
    <source>
        <dbReference type="ARBA" id="ARBA00022837"/>
    </source>
</evidence>
<evidence type="ECO:0000256" key="4">
    <source>
        <dbReference type="ARBA" id="ARBA00022692"/>
    </source>
</evidence>
<evidence type="ECO:0000313" key="13">
    <source>
        <dbReference type="EnsemblProtists" id="PYU1_T012349"/>
    </source>
</evidence>
<evidence type="ECO:0000256" key="1">
    <source>
        <dbReference type="ARBA" id="ARBA00004448"/>
    </source>
</evidence>
<dbReference type="AlphaFoldDB" id="K3X550"/>
<evidence type="ECO:0000256" key="8">
    <source>
        <dbReference type="ARBA" id="ARBA00022989"/>
    </source>
</evidence>
<evidence type="ECO:0008006" key="15">
    <source>
        <dbReference type="Google" id="ProtNLM"/>
    </source>
</evidence>
<keyword evidence="8" id="KW-1133">Transmembrane helix</keyword>
<organism evidence="13 14">
    <name type="scientific">Globisporangium ultimum (strain ATCC 200006 / CBS 805.95 / DAOM BR144)</name>
    <name type="common">Pythium ultimum</name>
    <dbReference type="NCBI Taxonomy" id="431595"/>
    <lineage>
        <taxon>Eukaryota</taxon>
        <taxon>Sar</taxon>
        <taxon>Stramenopiles</taxon>
        <taxon>Oomycota</taxon>
        <taxon>Peronosporomycetes</taxon>
        <taxon>Pythiales</taxon>
        <taxon>Pythiaceae</taxon>
        <taxon>Globisporangium</taxon>
    </lineage>
</organism>
<dbReference type="InterPro" id="IPR051028">
    <property type="entry name" value="Mito_Solute_Carrier"/>
</dbReference>
<dbReference type="InterPro" id="IPR023395">
    <property type="entry name" value="MCP_dom_sf"/>
</dbReference>
<dbReference type="SUPFAM" id="SSF103506">
    <property type="entry name" value="Mitochondrial carrier"/>
    <property type="match status" value="1"/>
</dbReference>
<dbReference type="PRINTS" id="PR00926">
    <property type="entry name" value="MITOCARRIER"/>
</dbReference>
<dbReference type="Gene3D" id="1.50.40.10">
    <property type="entry name" value="Mitochondrial carrier domain"/>
    <property type="match status" value="1"/>
</dbReference>
<keyword evidence="14" id="KW-1185">Reference proteome</keyword>
<proteinExistence type="inferred from homology"/>
<dbReference type="OMA" id="QRLYTSM"/>
<dbReference type="HOGENOM" id="CLU_015166_3_4_1"/>